<feature type="region of interest" description="Disordered" evidence="1">
    <location>
        <begin position="1"/>
        <end position="25"/>
    </location>
</feature>
<reference evidence="3" key="1">
    <citation type="journal article" date="2020" name="Stud. Mycol.">
        <title>101 Dothideomycetes genomes: a test case for predicting lifestyles and emergence of pathogens.</title>
        <authorList>
            <person name="Haridas S."/>
            <person name="Albert R."/>
            <person name="Binder M."/>
            <person name="Bloem J."/>
            <person name="Labutti K."/>
            <person name="Salamov A."/>
            <person name="Andreopoulos B."/>
            <person name="Baker S."/>
            <person name="Barry K."/>
            <person name="Bills G."/>
            <person name="Bluhm B."/>
            <person name="Cannon C."/>
            <person name="Castanera R."/>
            <person name="Culley D."/>
            <person name="Daum C."/>
            <person name="Ezra D."/>
            <person name="Gonzalez J."/>
            <person name="Henrissat B."/>
            <person name="Kuo A."/>
            <person name="Liang C."/>
            <person name="Lipzen A."/>
            <person name="Lutzoni F."/>
            <person name="Magnuson J."/>
            <person name="Mondo S."/>
            <person name="Nolan M."/>
            <person name="Ohm R."/>
            <person name="Pangilinan J."/>
            <person name="Park H.-J."/>
            <person name="Ramirez L."/>
            <person name="Alfaro M."/>
            <person name="Sun H."/>
            <person name="Tritt A."/>
            <person name="Yoshinaga Y."/>
            <person name="Zwiers L.-H."/>
            <person name="Turgeon B."/>
            <person name="Goodwin S."/>
            <person name="Spatafora J."/>
            <person name="Crous P."/>
            <person name="Grigoriev I."/>
        </authorList>
    </citation>
    <scope>NUCLEOTIDE SEQUENCE</scope>
    <source>
        <strain evidence="3">CBS 161.51</strain>
    </source>
</reference>
<evidence type="ECO:0000256" key="1">
    <source>
        <dbReference type="SAM" id="MobiDB-lite"/>
    </source>
</evidence>
<gene>
    <name evidence="3" type="ORF">EJ02DRAFT_460518</name>
</gene>
<dbReference type="AlphaFoldDB" id="A0A6A5S703"/>
<dbReference type="Proteomes" id="UP000800038">
    <property type="component" value="Unassembled WGS sequence"/>
</dbReference>
<name>A0A6A5S703_9PLEO</name>
<feature type="domain" description="F-box" evidence="2">
    <location>
        <begin position="72"/>
        <end position="123"/>
    </location>
</feature>
<evidence type="ECO:0000313" key="3">
    <source>
        <dbReference type="EMBL" id="KAF1935274.1"/>
    </source>
</evidence>
<evidence type="ECO:0000259" key="2">
    <source>
        <dbReference type="PROSITE" id="PS50181"/>
    </source>
</evidence>
<dbReference type="OrthoDB" id="5396937at2759"/>
<dbReference type="PROSITE" id="PS50181">
    <property type="entry name" value="FBOX"/>
    <property type="match status" value="1"/>
</dbReference>
<dbReference type="InterPro" id="IPR001810">
    <property type="entry name" value="F-box_dom"/>
</dbReference>
<sequence>MPPTEKFQRSNTTPERARPRSSVATVEKGVAKTQLSVRKAAGGFQSRFIASFRNRRRSVGEELAPDLSSPFLDALFRLPDELHIYMLRELCVADLLALRSTSRVLNLLVTENAPALVRYWVKHRMGSLHLQLYPAPRPNVMDLHFLLNMRRRHIASIRLTRQLANHLMGDPLEKQCPRQKQLWSSVYERMLPLVFGVGYFLDEHRRLLLERDLGRIRPRSRIGYHVCTTGGITNQEREILKNLDPPLRLQYFYMYCFIVQVLLRKLRPSSRTGAVEKFLRGWSNQPACSEDIAFFLVLGGIGQIAKLLAGPAYNERRKYLEAYRTHMSPHTSKCWRRHWKDAGVVSPALLDDIPCTQIGITRLDQIWAPLMAEMMGARMRDFTEREKLRYEELRMSKKFINEVVGYDILRGRPADGGESDDEGSN</sequence>
<keyword evidence="4" id="KW-1185">Reference proteome</keyword>
<organism evidence="3 4">
    <name type="scientific">Clathrospora elynae</name>
    <dbReference type="NCBI Taxonomy" id="706981"/>
    <lineage>
        <taxon>Eukaryota</taxon>
        <taxon>Fungi</taxon>
        <taxon>Dikarya</taxon>
        <taxon>Ascomycota</taxon>
        <taxon>Pezizomycotina</taxon>
        <taxon>Dothideomycetes</taxon>
        <taxon>Pleosporomycetidae</taxon>
        <taxon>Pleosporales</taxon>
        <taxon>Diademaceae</taxon>
        <taxon>Clathrospora</taxon>
    </lineage>
</organism>
<protein>
    <recommendedName>
        <fullName evidence="2">F-box domain-containing protein</fullName>
    </recommendedName>
</protein>
<proteinExistence type="predicted"/>
<dbReference type="EMBL" id="ML976290">
    <property type="protein sequence ID" value="KAF1935274.1"/>
    <property type="molecule type" value="Genomic_DNA"/>
</dbReference>
<accession>A0A6A5S703</accession>
<evidence type="ECO:0000313" key="4">
    <source>
        <dbReference type="Proteomes" id="UP000800038"/>
    </source>
</evidence>